<dbReference type="Proteomes" id="UP000256328">
    <property type="component" value="Unassembled WGS sequence"/>
</dbReference>
<name>A0A3D8SYC2_9HELO</name>
<organism evidence="2 3">
    <name type="scientific">Coleophoma crateriformis</name>
    <dbReference type="NCBI Taxonomy" id="565419"/>
    <lineage>
        <taxon>Eukaryota</taxon>
        <taxon>Fungi</taxon>
        <taxon>Dikarya</taxon>
        <taxon>Ascomycota</taxon>
        <taxon>Pezizomycotina</taxon>
        <taxon>Leotiomycetes</taxon>
        <taxon>Helotiales</taxon>
        <taxon>Dermateaceae</taxon>
        <taxon>Coleophoma</taxon>
    </lineage>
</organism>
<keyword evidence="3" id="KW-1185">Reference proteome</keyword>
<evidence type="ECO:0000313" key="3">
    <source>
        <dbReference type="Proteomes" id="UP000256328"/>
    </source>
</evidence>
<dbReference type="AlphaFoldDB" id="A0A3D8SYC2"/>
<accession>A0A3D8SYC2</accession>
<gene>
    <name evidence="2" type="ORF">BP5796_02425</name>
</gene>
<evidence type="ECO:0000256" key="1">
    <source>
        <dbReference type="SAM" id="MobiDB-lite"/>
    </source>
</evidence>
<sequence length="89" mass="9921">MPSQTAQTFVSNATNIPLALPVPRKKLSLLTSPTLGDDVSLYINHKRVKSDYGYTYHERIQEDAYAPPAPPPPSPINFPLESWSPACRR</sequence>
<feature type="compositionally biased region" description="Pro residues" evidence="1">
    <location>
        <begin position="67"/>
        <end position="76"/>
    </location>
</feature>
<protein>
    <submittedName>
        <fullName evidence="2">Uncharacterized protein</fullName>
    </submittedName>
</protein>
<comment type="caution">
    <text evidence="2">The sequence shown here is derived from an EMBL/GenBank/DDBJ whole genome shotgun (WGS) entry which is preliminary data.</text>
</comment>
<evidence type="ECO:0000313" key="2">
    <source>
        <dbReference type="EMBL" id="RDW91260.1"/>
    </source>
</evidence>
<feature type="region of interest" description="Disordered" evidence="1">
    <location>
        <begin position="63"/>
        <end position="89"/>
    </location>
</feature>
<reference evidence="2 3" key="1">
    <citation type="journal article" date="2018" name="IMA Fungus">
        <title>IMA Genome-F 9: Draft genome sequence of Annulohypoxylon stygium, Aspergillus mulundensis, Berkeleyomyces basicola (syn. Thielaviopsis basicola), Ceratocystis smalleyi, two Cercospora beticola strains, Coleophoma cylindrospora, Fusarium fracticaudum, Phialophora cf. hyalina, and Morchella septimelata.</title>
        <authorList>
            <person name="Wingfield B.D."/>
            <person name="Bills G.F."/>
            <person name="Dong Y."/>
            <person name="Huang W."/>
            <person name="Nel W.J."/>
            <person name="Swalarsk-Parry B.S."/>
            <person name="Vaghefi N."/>
            <person name="Wilken P.M."/>
            <person name="An Z."/>
            <person name="de Beer Z.W."/>
            <person name="De Vos L."/>
            <person name="Chen L."/>
            <person name="Duong T.A."/>
            <person name="Gao Y."/>
            <person name="Hammerbacher A."/>
            <person name="Kikkert J.R."/>
            <person name="Li Y."/>
            <person name="Li H."/>
            <person name="Li K."/>
            <person name="Li Q."/>
            <person name="Liu X."/>
            <person name="Ma X."/>
            <person name="Naidoo K."/>
            <person name="Pethybridge S.J."/>
            <person name="Sun J."/>
            <person name="Steenkamp E.T."/>
            <person name="van der Nest M.A."/>
            <person name="van Wyk S."/>
            <person name="Wingfield M.J."/>
            <person name="Xiong C."/>
            <person name="Yue Q."/>
            <person name="Zhang X."/>
        </authorList>
    </citation>
    <scope>NUCLEOTIDE SEQUENCE [LARGE SCALE GENOMIC DNA]</scope>
    <source>
        <strain evidence="2 3">BP5796</strain>
    </source>
</reference>
<dbReference type="EMBL" id="PDLN01000003">
    <property type="protein sequence ID" value="RDW91260.1"/>
    <property type="molecule type" value="Genomic_DNA"/>
</dbReference>
<proteinExistence type="predicted"/>